<dbReference type="PANTHER" id="PTHR13696">
    <property type="entry name" value="P-LOOP CONTAINING NUCLEOSIDE TRIPHOSPHATE HYDROLASE"/>
    <property type="match status" value="1"/>
</dbReference>
<name>A0A0G3EIY9_9BACT</name>
<dbReference type="InterPro" id="IPR027417">
    <property type="entry name" value="P-loop_NTPase"/>
</dbReference>
<reference evidence="3" key="1">
    <citation type="submission" date="2015-02" db="EMBL/GenBank/DDBJ databases">
        <title>Description and complete genome sequence of the first cultured representative of the subdivision 5 of the Verrucomicrobia phylum.</title>
        <authorList>
            <person name="Spring S."/>
            <person name="Bunk B."/>
            <person name="Sproer C."/>
            <person name="Klenk H.-P."/>
        </authorList>
    </citation>
    <scope>NUCLEOTIDE SEQUENCE [LARGE SCALE GENOMIC DNA]</scope>
    <source>
        <strain evidence="3">L21-Fru-AB</strain>
    </source>
</reference>
<evidence type="ECO:0000313" key="3">
    <source>
        <dbReference type="Proteomes" id="UP000035268"/>
    </source>
</evidence>
<gene>
    <name evidence="2" type="ORF">L21SP4_02154</name>
</gene>
<dbReference type="SUPFAM" id="SSF52540">
    <property type="entry name" value="P-loop containing nucleoside triphosphate hydrolases"/>
    <property type="match status" value="1"/>
</dbReference>
<dbReference type="Pfam" id="PF13614">
    <property type="entry name" value="AAA_31"/>
    <property type="match status" value="1"/>
</dbReference>
<dbReference type="EMBL" id="CP010904">
    <property type="protein sequence ID" value="AKJ65382.1"/>
    <property type="molecule type" value="Genomic_DNA"/>
</dbReference>
<dbReference type="FunFam" id="3.40.50.300:FF:000285">
    <property type="entry name" value="Sporulation initiation inhibitor Soj"/>
    <property type="match status" value="1"/>
</dbReference>
<feature type="domain" description="AAA" evidence="1">
    <location>
        <begin position="7"/>
        <end position="182"/>
    </location>
</feature>
<dbReference type="CDD" id="cd02042">
    <property type="entry name" value="ParAB_family"/>
    <property type="match status" value="1"/>
</dbReference>
<dbReference type="PRINTS" id="PR00091">
    <property type="entry name" value="NITROGNASEII"/>
</dbReference>
<dbReference type="PATRIC" id="fig|1609981.3.peg.2241"/>
<dbReference type="InterPro" id="IPR025669">
    <property type="entry name" value="AAA_dom"/>
</dbReference>
<dbReference type="AlphaFoldDB" id="A0A0G3EIY9"/>
<organism evidence="2 3">
    <name type="scientific">Kiritimatiella glycovorans</name>
    <dbReference type="NCBI Taxonomy" id="1307763"/>
    <lineage>
        <taxon>Bacteria</taxon>
        <taxon>Pseudomonadati</taxon>
        <taxon>Kiritimatiellota</taxon>
        <taxon>Kiritimatiellia</taxon>
        <taxon>Kiritimatiellales</taxon>
        <taxon>Kiritimatiellaceae</taxon>
        <taxon>Kiritimatiella</taxon>
    </lineage>
</organism>
<reference evidence="2 3" key="2">
    <citation type="journal article" date="2016" name="ISME J.">
        <title>Characterization of the first cultured representative of Verrucomicrobia subdivision 5 indicates the proposal of a novel phylum.</title>
        <authorList>
            <person name="Spring S."/>
            <person name="Bunk B."/>
            <person name="Sproer C."/>
            <person name="Schumann P."/>
            <person name="Rohde M."/>
            <person name="Tindall B.J."/>
            <person name="Klenk H.P."/>
        </authorList>
    </citation>
    <scope>NUCLEOTIDE SEQUENCE [LARGE SCALE GENOMIC DNA]</scope>
    <source>
        <strain evidence="2 3">L21-Fru-AB</strain>
    </source>
</reference>
<dbReference type="PANTHER" id="PTHR13696:SF52">
    <property type="entry name" value="PARA FAMILY PROTEIN CT_582"/>
    <property type="match status" value="1"/>
</dbReference>
<dbReference type="InterPro" id="IPR050678">
    <property type="entry name" value="DNA_Partitioning_ATPase"/>
</dbReference>
<evidence type="ECO:0000313" key="2">
    <source>
        <dbReference type="EMBL" id="AKJ65382.1"/>
    </source>
</evidence>
<dbReference type="Proteomes" id="UP000035268">
    <property type="component" value="Chromosome"/>
</dbReference>
<protein>
    <submittedName>
        <fullName evidence="2">Chromosome (Plasmid) partitioning protein ParA</fullName>
    </submittedName>
</protein>
<dbReference type="Gene3D" id="3.40.50.300">
    <property type="entry name" value="P-loop containing nucleotide triphosphate hydrolases"/>
    <property type="match status" value="1"/>
</dbReference>
<dbReference type="KEGG" id="vbl:L21SP4_02154"/>
<sequence>MARMSTRLTALANQKGGVGKTTTAVNLSACIAEQGKRVLLVDLDPQANATSGLGVESTPGQSIYRALLGETGAQEAVHGTGIENLDLLPSELDLAGAEVDIARTERYLHCLKRCLTPLVDDRRYDYIFLDCPPSLGILFMNALAAVQQVIVPIQCEYYALEGLSVITDIIRRLADGANPELRLDGIVMTMFDARTNLSRQVVEEVRTHFGSSVYETLIPRSVRLSEAPSYGRPVTDYDPHSPGSEAYRRLAGEFLMRHTPGTDMTTP</sequence>
<evidence type="ECO:0000259" key="1">
    <source>
        <dbReference type="Pfam" id="PF13614"/>
    </source>
</evidence>
<dbReference type="RefSeq" id="WP_335334112.1">
    <property type="nucleotide sequence ID" value="NZ_CP010904.1"/>
</dbReference>
<proteinExistence type="predicted"/>
<dbReference type="PIRSF" id="PIRSF009320">
    <property type="entry name" value="Nuc_binding_HP_1000"/>
    <property type="match status" value="1"/>
</dbReference>
<dbReference type="STRING" id="1307763.L21SP4_02154"/>
<accession>A0A0G3EIY9</accession>
<keyword evidence="3" id="KW-1185">Reference proteome</keyword>